<sequence length="239" mass="25618">MQRCEQPAGRAGARRTAGRDRCRAGETVRVRRAARGPRRQPVRDQRSGRHRRSELMSLLSDTGARHDPPLNHNFMISLIDTSSPLAAIGSLALSAVLDVLVGGFTECSGLEMSMTPEEYKEGGRNGAVLKFPSRVTWSNLTLRKGVGIGTSLWDWHYGFVAGKGKRRDGVIVLLDATGLPAAMWYFSRGLPIKYSGPALNATQNNVAIESIEVAHEGLYQVPGIGIAGGAAALIGGLVS</sequence>
<reference evidence="2 3" key="1">
    <citation type="submission" date="2019-05" db="EMBL/GenBank/DDBJ databases">
        <title>Draft Genome Sequences of Six Type Strains of the Genus Massilia.</title>
        <authorList>
            <person name="Miess H."/>
            <person name="Frediansyhah A."/>
            <person name="Gross H."/>
        </authorList>
    </citation>
    <scope>NUCLEOTIDE SEQUENCE [LARGE SCALE GENOMIC DNA]</scope>
    <source>
        <strain evidence="2 3">DSMZ 26121</strain>
    </source>
</reference>
<keyword evidence="3" id="KW-1185">Reference proteome</keyword>
<feature type="compositionally biased region" description="Basic and acidic residues" evidence="1">
    <location>
        <begin position="17"/>
        <end position="29"/>
    </location>
</feature>
<feature type="region of interest" description="Disordered" evidence="1">
    <location>
        <begin position="1"/>
        <end position="53"/>
    </location>
</feature>
<feature type="compositionally biased region" description="Basic residues" evidence="1">
    <location>
        <begin position="30"/>
        <end position="40"/>
    </location>
</feature>
<dbReference type="InterPro" id="IPR010667">
    <property type="entry name" value="Phage_T4_Gp19"/>
</dbReference>
<dbReference type="InterPro" id="IPR011747">
    <property type="entry name" value="CHP02241"/>
</dbReference>
<proteinExistence type="predicted"/>
<dbReference type="PANTHER" id="PTHR38009:SF1">
    <property type="entry name" value="CONSERVED HYPOTHETICAL PHAGE TAIL PROTEIN"/>
    <property type="match status" value="1"/>
</dbReference>
<dbReference type="EMBL" id="CP040017">
    <property type="protein sequence ID" value="QCP09868.1"/>
    <property type="molecule type" value="Genomic_DNA"/>
</dbReference>
<organism evidence="2 3">
    <name type="scientific">Pseudoduganella umbonata</name>
    <dbReference type="NCBI Taxonomy" id="864828"/>
    <lineage>
        <taxon>Bacteria</taxon>
        <taxon>Pseudomonadati</taxon>
        <taxon>Pseudomonadota</taxon>
        <taxon>Betaproteobacteria</taxon>
        <taxon>Burkholderiales</taxon>
        <taxon>Oxalobacteraceae</taxon>
        <taxon>Telluria group</taxon>
        <taxon>Pseudoduganella</taxon>
    </lineage>
</organism>
<protein>
    <submittedName>
        <fullName evidence="2">Phage tail protein</fullName>
    </submittedName>
</protein>
<evidence type="ECO:0000256" key="1">
    <source>
        <dbReference type="SAM" id="MobiDB-lite"/>
    </source>
</evidence>
<name>A0ABX5UEL4_9BURK</name>
<dbReference type="Pfam" id="PF06841">
    <property type="entry name" value="Phage_T4_gp19"/>
    <property type="match status" value="1"/>
</dbReference>
<accession>A0ABX5UEL4</accession>
<dbReference type="NCBIfam" id="TIGR02241">
    <property type="entry name" value="conserved hypothetical phage tail region protein"/>
    <property type="match status" value="1"/>
</dbReference>
<evidence type="ECO:0000313" key="2">
    <source>
        <dbReference type="EMBL" id="QCP09868.1"/>
    </source>
</evidence>
<evidence type="ECO:0000313" key="3">
    <source>
        <dbReference type="Proteomes" id="UP000298763"/>
    </source>
</evidence>
<dbReference type="PANTHER" id="PTHR38009">
    <property type="entry name" value="CONSERVED HYPOTHETICAL PHAGE TAIL PROTEIN"/>
    <property type="match status" value="1"/>
</dbReference>
<dbReference type="Proteomes" id="UP000298763">
    <property type="component" value="Chromosome"/>
</dbReference>
<gene>
    <name evidence="2" type="ORF">FCL38_05095</name>
</gene>